<dbReference type="PIRSF" id="PIRSF000077">
    <property type="entry name" value="Thioredoxin"/>
    <property type="match status" value="1"/>
</dbReference>
<dbReference type="Pfam" id="PF00085">
    <property type="entry name" value="Thioredoxin"/>
    <property type="match status" value="1"/>
</dbReference>
<evidence type="ECO:0000313" key="11">
    <source>
        <dbReference type="Proteomes" id="UP000186666"/>
    </source>
</evidence>
<dbReference type="RefSeq" id="WP_068585241.1">
    <property type="nucleotide sequence ID" value="NZ_FTNK01000004.1"/>
</dbReference>
<keyword evidence="4" id="KW-0249">Electron transport</keyword>
<dbReference type="InterPro" id="IPR013766">
    <property type="entry name" value="Thioredoxin_domain"/>
</dbReference>
<evidence type="ECO:0000259" key="9">
    <source>
        <dbReference type="PROSITE" id="PS51352"/>
    </source>
</evidence>
<keyword evidence="6" id="KW-0676">Redox-active center</keyword>
<protein>
    <recommendedName>
        <fullName evidence="2 7">Thioredoxin</fullName>
    </recommendedName>
</protein>
<reference evidence="10 11" key="1">
    <citation type="submission" date="2017-01" db="EMBL/GenBank/DDBJ databases">
        <authorList>
            <person name="Varghese N."/>
            <person name="Submissions S."/>
        </authorList>
    </citation>
    <scope>NUCLEOTIDE SEQUENCE [LARGE SCALE GENOMIC DNA]</scope>
    <source>
        <strain evidence="10 11">ATCC 23464</strain>
    </source>
</reference>
<dbReference type="PANTHER" id="PTHR45663:SF11">
    <property type="entry name" value="GEO12009P1"/>
    <property type="match status" value="1"/>
</dbReference>
<dbReference type="PROSITE" id="PS51352">
    <property type="entry name" value="THIOREDOXIN_2"/>
    <property type="match status" value="1"/>
</dbReference>
<dbReference type="PANTHER" id="PTHR45663">
    <property type="entry name" value="GEO12009P1"/>
    <property type="match status" value="1"/>
</dbReference>
<dbReference type="PROSITE" id="PS00194">
    <property type="entry name" value="THIOREDOXIN_1"/>
    <property type="match status" value="1"/>
</dbReference>
<evidence type="ECO:0000256" key="8">
    <source>
        <dbReference type="PIRNR" id="PIRNR000077"/>
    </source>
</evidence>
<dbReference type="NCBIfam" id="TIGR01068">
    <property type="entry name" value="thioredoxin"/>
    <property type="match status" value="1"/>
</dbReference>
<keyword evidence="11" id="KW-1185">Reference proteome</keyword>
<evidence type="ECO:0000256" key="7">
    <source>
        <dbReference type="NCBIfam" id="TIGR01068"/>
    </source>
</evidence>
<dbReference type="InterPro" id="IPR005746">
    <property type="entry name" value="Thioredoxin"/>
</dbReference>
<evidence type="ECO:0000256" key="1">
    <source>
        <dbReference type="ARBA" id="ARBA00008987"/>
    </source>
</evidence>
<sequence>MTICHSTDSTFKSDLKNEGFTLVNFWATWCGPCRSFAPILERLDQEKYSTEVRVLKINVDEQPNTAAHYGIMSLPTTILFKNGEPIDKIVGAVHIDKLKQFISDKNN</sequence>
<dbReference type="EMBL" id="FTNK01000004">
    <property type="protein sequence ID" value="SIQ84455.1"/>
    <property type="molecule type" value="Genomic_DNA"/>
</dbReference>
<feature type="domain" description="Thioredoxin" evidence="9">
    <location>
        <begin position="1"/>
        <end position="107"/>
    </location>
</feature>
<keyword evidence="3" id="KW-0813">Transport</keyword>
<dbReference type="PRINTS" id="PR00421">
    <property type="entry name" value="THIOREDOXIN"/>
</dbReference>
<evidence type="ECO:0000256" key="4">
    <source>
        <dbReference type="ARBA" id="ARBA00022982"/>
    </source>
</evidence>
<dbReference type="Proteomes" id="UP000186666">
    <property type="component" value="Unassembled WGS sequence"/>
</dbReference>
<name>A0ABY1JVP7_9BACL</name>
<evidence type="ECO:0000256" key="5">
    <source>
        <dbReference type="ARBA" id="ARBA00023157"/>
    </source>
</evidence>
<accession>A0ABY1JVP7</accession>
<proteinExistence type="inferred from homology"/>
<comment type="caution">
    <text evidence="10">The sequence shown here is derived from an EMBL/GenBank/DDBJ whole genome shotgun (WGS) entry which is preliminary data.</text>
</comment>
<organism evidence="10 11">
    <name type="scientific">Paenibacillus macquariensis</name>
    <dbReference type="NCBI Taxonomy" id="948756"/>
    <lineage>
        <taxon>Bacteria</taxon>
        <taxon>Bacillati</taxon>
        <taxon>Bacillota</taxon>
        <taxon>Bacilli</taxon>
        <taxon>Bacillales</taxon>
        <taxon>Paenibacillaceae</taxon>
        <taxon>Paenibacillus</taxon>
    </lineage>
</organism>
<evidence type="ECO:0000313" key="10">
    <source>
        <dbReference type="EMBL" id="SIQ84455.1"/>
    </source>
</evidence>
<gene>
    <name evidence="10" type="ORF">SAMN05421578_104312</name>
</gene>
<dbReference type="InterPro" id="IPR036249">
    <property type="entry name" value="Thioredoxin-like_sf"/>
</dbReference>
<keyword evidence="5" id="KW-1015">Disulfide bond</keyword>
<comment type="similarity">
    <text evidence="1 8">Belongs to the thioredoxin family.</text>
</comment>
<dbReference type="CDD" id="cd02947">
    <property type="entry name" value="TRX_family"/>
    <property type="match status" value="1"/>
</dbReference>
<evidence type="ECO:0000256" key="2">
    <source>
        <dbReference type="ARBA" id="ARBA00020570"/>
    </source>
</evidence>
<dbReference type="Gene3D" id="3.40.30.10">
    <property type="entry name" value="Glutaredoxin"/>
    <property type="match status" value="1"/>
</dbReference>
<dbReference type="InterPro" id="IPR017937">
    <property type="entry name" value="Thioredoxin_CS"/>
</dbReference>
<evidence type="ECO:0000256" key="3">
    <source>
        <dbReference type="ARBA" id="ARBA00022448"/>
    </source>
</evidence>
<evidence type="ECO:0000256" key="6">
    <source>
        <dbReference type="ARBA" id="ARBA00023284"/>
    </source>
</evidence>
<dbReference type="SUPFAM" id="SSF52833">
    <property type="entry name" value="Thioredoxin-like"/>
    <property type="match status" value="1"/>
</dbReference>